<dbReference type="InterPro" id="IPR001509">
    <property type="entry name" value="Epimerase_deHydtase"/>
</dbReference>
<dbReference type="Pfam" id="PF01370">
    <property type="entry name" value="Epimerase"/>
    <property type="match status" value="1"/>
</dbReference>
<dbReference type="SUPFAM" id="SSF51735">
    <property type="entry name" value="NAD(P)-binding Rossmann-fold domains"/>
    <property type="match status" value="1"/>
</dbReference>
<sequence>MTGAAGGLGKVLRGRLRPYTDVLRLSDIADLGSAQPGEEIVIGNLADAGFVDGMVAGVDAIVHMGGVSVERPFDEILPANIQGVYNLYEAARKHGVKRVVFASSNHVIGFYRQGQVIDADVPVRPDGYYGISKAFGENLSRFYFDRYGIETVCLRIGSSFPEAKDRRMLVTWLSYDDLTHLIAQSLFTPHVGHTIVYGASANRDSWWDNSRAAHLGFQPKDTSEPFRANAEAQPALAPDDPATRYQGGAFVKAGPF</sequence>
<dbReference type="STRING" id="1416806.CAL12_02750"/>
<dbReference type="PANTHER" id="PTHR43103:SF5">
    <property type="entry name" value="4-EPIMERASE, PUTATIVE (AFU_ORTHOLOGUE AFUA_7G00360)-RELATED"/>
    <property type="match status" value="1"/>
</dbReference>
<dbReference type="InterPro" id="IPR036291">
    <property type="entry name" value="NAD(P)-bd_dom_sf"/>
</dbReference>
<dbReference type="OrthoDB" id="8770295at2"/>
<keyword evidence="2" id="KW-0560">Oxidoreductase</keyword>
<proteinExistence type="inferred from homology"/>
<dbReference type="GO" id="GO:0016491">
    <property type="term" value="F:oxidoreductase activity"/>
    <property type="evidence" value="ECO:0007669"/>
    <property type="project" value="UniProtKB-KW"/>
</dbReference>
<comment type="similarity">
    <text evidence="1">Belongs to the NAD(P)-dependent epimerase/dehydratase family.</text>
</comment>
<evidence type="ECO:0000259" key="4">
    <source>
        <dbReference type="Pfam" id="PF01370"/>
    </source>
</evidence>
<name>A0A1W6YTB5_9BORD</name>
<dbReference type="Proteomes" id="UP000194151">
    <property type="component" value="Chromosome"/>
</dbReference>
<keyword evidence="6" id="KW-1185">Reference proteome</keyword>
<dbReference type="PANTHER" id="PTHR43103">
    <property type="entry name" value="NUCLEOSIDE-DIPHOSPHATE-SUGAR EPIMERASE"/>
    <property type="match status" value="1"/>
</dbReference>
<dbReference type="Gene3D" id="3.40.50.720">
    <property type="entry name" value="NAD(P)-binding Rossmann-like Domain"/>
    <property type="match status" value="1"/>
</dbReference>
<accession>A0A1W6YTB5</accession>
<keyword evidence="3" id="KW-0520">NAD</keyword>
<organism evidence="5 6">
    <name type="scientific">Bordetella genomosp. 8</name>
    <dbReference type="NCBI Taxonomy" id="1416806"/>
    <lineage>
        <taxon>Bacteria</taxon>
        <taxon>Pseudomonadati</taxon>
        <taxon>Pseudomonadota</taxon>
        <taxon>Betaproteobacteria</taxon>
        <taxon>Burkholderiales</taxon>
        <taxon>Alcaligenaceae</taxon>
        <taxon>Bordetella</taxon>
    </lineage>
</organism>
<protein>
    <submittedName>
        <fullName evidence="5">NAD-dependent dehydratase</fullName>
    </submittedName>
</protein>
<reference evidence="5 6" key="1">
    <citation type="submission" date="2017-05" db="EMBL/GenBank/DDBJ databases">
        <title>Complete and WGS of Bordetella genogroups.</title>
        <authorList>
            <person name="Spilker T."/>
            <person name="LiPuma J."/>
        </authorList>
    </citation>
    <scope>NUCLEOTIDE SEQUENCE [LARGE SCALE GENOMIC DNA]</scope>
    <source>
        <strain evidence="5 6">AU19157</strain>
    </source>
</reference>
<dbReference type="AlphaFoldDB" id="A0A1W6YTB5"/>
<evidence type="ECO:0000256" key="3">
    <source>
        <dbReference type="ARBA" id="ARBA00023027"/>
    </source>
</evidence>
<dbReference type="KEGG" id="bgv:CAL12_02750"/>
<feature type="domain" description="NAD-dependent epimerase/dehydratase" evidence="4">
    <location>
        <begin position="1"/>
        <end position="160"/>
    </location>
</feature>
<evidence type="ECO:0000256" key="1">
    <source>
        <dbReference type="ARBA" id="ARBA00007637"/>
    </source>
</evidence>
<evidence type="ECO:0000256" key="2">
    <source>
        <dbReference type="ARBA" id="ARBA00023002"/>
    </source>
</evidence>
<evidence type="ECO:0000313" key="5">
    <source>
        <dbReference type="EMBL" id="ARP84330.1"/>
    </source>
</evidence>
<dbReference type="EMBL" id="CP021108">
    <property type="protein sequence ID" value="ARP84330.1"/>
    <property type="molecule type" value="Genomic_DNA"/>
</dbReference>
<gene>
    <name evidence="5" type="ORF">CAL12_02750</name>
</gene>
<evidence type="ECO:0000313" key="6">
    <source>
        <dbReference type="Proteomes" id="UP000194151"/>
    </source>
</evidence>
<dbReference type="CDD" id="cd08946">
    <property type="entry name" value="SDR_e"/>
    <property type="match status" value="1"/>
</dbReference>